<feature type="domain" description="EamA" evidence="3">
    <location>
        <begin position="21"/>
        <end position="151"/>
    </location>
</feature>
<evidence type="ECO:0000259" key="3">
    <source>
        <dbReference type="Pfam" id="PF00892"/>
    </source>
</evidence>
<keyword evidence="5" id="KW-1185">Reference proteome</keyword>
<dbReference type="InterPro" id="IPR000620">
    <property type="entry name" value="EamA_dom"/>
</dbReference>
<evidence type="ECO:0000256" key="1">
    <source>
        <dbReference type="ARBA" id="ARBA00007362"/>
    </source>
</evidence>
<feature type="transmembrane region" description="Helical" evidence="2">
    <location>
        <begin position="167"/>
        <end position="186"/>
    </location>
</feature>
<proteinExistence type="inferred from homology"/>
<feature type="transmembrane region" description="Helical" evidence="2">
    <location>
        <begin position="80"/>
        <end position="100"/>
    </location>
</feature>
<feature type="transmembrane region" description="Helical" evidence="2">
    <location>
        <begin position="198"/>
        <end position="216"/>
    </location>
</feature>
<feature type="transmembrane region" description="Helical" evidence="2">
    <location>
        <begin position="17"/>
        <end position="37"/>
    </location>
</feature>
<organism evidence="4 5">
    <name type="scientific">Phototrophicus methaneseepsis</name>
    <dbReference type="NCBI Taxonomy" id="2710758"/>
    <lineage>
        <taxon>Bacteria</taxon>
        <taxon>Bacillati</taxon>
        <taxon>Chloroflexota</taxon>
        <taxon>Candidatus Thermofontia</taxon>
        <taxon>Phototrophicales</taxon>
        <taxon>Phototrophicaceae</taxon>
        <taxon>Phototrophicus</taxon>
    </lineage>
</organism>
<evidence type="ECO:0000313" key="4">
    <source>
        <dbReference type="EMBL" id="QPC81454.1"/>
    </source>
</evidence>
<name>A0A7S8E6X5_9CHLR</name>
<dbReference type="EMBL" id="CP062983">
    <property type="protein sequence ID" value="QPC81454.1"/>
    <property type="molecule type" value="Genomic_DNA"/>
</dbReference>
<dbReference type="Pfam" id="PF00892">
    <property type="entry name" value="EamA"/>
    <property type="match status" value="2"/>
</dbReference>
<protein>
    <submittedName>
        <fullName evidence="4">DMT family transporter</fullName>
    </submittedName>
</protein>
<keyword evidence="2" id="KW-1133">Transmembrane helix</keyword>
<evidence type="ECO:0000313" key="5">
    <source>
        <dbReference type="Proteomes" id="UP000594468"/>
    </source>
</evidence>
<dbReference type="Proteomes" id="UP000594468">
    <property type="component" value="Chromosome"/>
</dbReference>
<feature type="transmembrane region" description="Helical" evidence="2">
    <location>
        <begin position="140"/>
        <end position="161"/>
    </location>
</feature>
<feature type="transmembrane region" description="Helical" evidence="2">
    <location>
        <begin position="251"/>
        <end position="279"/>
    </location>
</feature>
<feature type="domain" description="EamA" evidence="3">
    <location>
        <begin position="168"/>
        <end position="302"/>
    </location>
</feature>
<dbReference type="SUPFAM" id="SSF103481">
    <property type="entry name" value="Multidrug resistance efflux transporter EmrE"/>
    <property type="match status" value="2"/>
</dbReference>
<comment type="similarity">
    <text evidence="1">Belongs to the EamA transporter family.</text>
</comment>
<evidence type="ECO:0000256" key="2">
    <source>
        <dbReference type="SAM" id="Phobius"/>
    </source>
</evidence>
<feature type="transmembrane region" description="Helical" evidence="2">
    <location>
        <begin position="285"/>
        <end position="304"/>
    </location>
</feature>
<dbReference type="InterPro" id="IPR037185">
    <property type="entry name" value="EmrE-like"/>
</dbReference>
<dbReference type="AlphaFoldDB" id="A0A7S8E6X5"/>
<feature type="transmembrane region" description="Helical" evidence="2">
    <location>
        <begin position="43"/>
        <end position="60"/>
    </location>
</feature>
<sequence>MASQPVPMTTKAIPRNLPFILAIGILSVSASAIFIRYAQAEGVPSLLIAAARLVIATIVLTPPVIRHHLPQVRSLQTKDLLLALLGGVFLAIHFIAWVTSLEYTSVMVSVVIVTTSPIWVAVLEGIFLRVLPSRQVTIGLLVAIGGGLLIGMGGTSSSAPIQANRELIGGLLSLIGAIAVAVYLVIGRKLRATLPIIPYIWLVYGFGGIVLTAILVLTQTPIVGYTPVAYLLLLAMALFPQLIGHSSLNYAVGYLSATFVGLLTQLEPIGSALLAFLLFGEVPQPVQIVGSAIILGGVILATLARTSSDKQKREPST</sequence>
<dbReference type="RefSeq" id="WP_195169527.1">
    <property type="nucleotide sequence ID" value="NZ_CP062983.1"/>
</dbReference>
<accession>A0A7S8E6X5</accession>
<feature type="transmembrane region" description="Helical" evidence="2">
    <location>
        <begin position="106"/>
        <end position="128"/>
    </location>
</feature>
<dbReference type="GO" id="GO:0016020">
    <property type="term" value="C:membrane"/>
    <property type="evidence" value="ECO:0007669"/>
    <property type="project" value="InterPro"/>
</dbReference>
<keyword evidence="2" id="KW-0472">Membrane</keyword>
<feature type="transmembrane region" description="Helical" evidence="2">
    <location>
        <begin position="222"/>
        <end position="239"/>
    </location>
</feature>
<dbReference type="PANTHER" id="PTHR22911:SF76">
    <property type="entry name" value="EAMA DOMAIN-CONTAINING PROTEIN"/>
    <property type="match status" value="1"/>
</dbReference>
<dbReference type="PANTHER" id="PTHR22911">
    <property type="entry name" value="ACYL-MALONYL CONDENSING ENZYME-RELATED"/>
    <property type="match status" value="1"/>
</dbReference>
<dbReference type="KEGG" id="pmet:G4Y79_17380"/>
<keyword evidence="2" id="KW-0812">Transmembrane</keyword>
<reference evidence="4 5" key="1">
    <citation type="submission" date="2020-02" db="EMBL/GenBank/DDBJ databases">
        <authorList>
            <person name="Zheng R.K."/>
            <person name="Sun C.M."/>
        </authorList>
    </citation>
    <scope>NUCLEOTIDE SEQUENCE [LARGE SCALE GENOMIC DNA]</scope>
    <source>
        <strain evidence="5">rifampicinis</strain>
    </source>
</reference>
<gene>
    <name evidence="4" type="ORF">G4Y79_17380</name>
</gene>